<reference evidence="3" key="1">
    <citation type="submission" date="2021-03" db="EMBL/GenBank/DDBJ databases">
        <title>Genomic Encyclopedia of Type Strains, Phase IV (KMG-IV): sequencing the most valuable type-strain genomes for metagenomic binning, comparative biology and taxonomic classification.</title>
        <authorList>
            <person name="Goeker M."/>
        </authorList>
    </citation>
    <scope>NUCLEOTIDE SEQUENCE</scope>
    <source>
        <strain evidence="3">DSM 26232</strain>
    </source>
</reference>
<feature type="compositionally biased region" description="Acidic residues" evidence="1">
    <location>
        <begin position="334"/>
        <end position="359"/>
    </location>
</feature>
<evidence type="ECO:0000313" key="4">
    <source>
        <dbReference type="Proteomes" id="UP000823736"/>
    </source>
</evidence>
<dbReference type="Gene3D" id="3.40.50.1820">
    <property type="entry name" value="alpha/beta hydrolase"/>
    <property type="match status" value="1"/>
</dbReference>
<feature type="domain" description="AB hydrolase-1" evidence="2">
    <location>
        <begin position="62"/>
        <end position="313"/>
    </location>
</feature>
<dbReference type="Proteomes" id="UP000823736">
    <property type="component" value="Unassembled WGS sequence"/>
</dbReference>
<comment type="caution">
    <text evidence="3">The sequence shown here is derived from an EMBL/GenBank/DDBJ whole genome shotgun (WGS) entry which is preliminary data.</text>
</comment>
<evidence type="ECO:0000259" key="2">
    <source>
        <dbReference type="Pfam" id="PF12697"/>
    </source>
</evidence>
<dbReference type="InterPro" id="IPR029058">
    <property type="entry name" value="AB_hydrolase_fold"/>
</dbReference>
<evidence type="ECO:0000313" key="3">
    <source>
        <dbReference type="EMBL" id="MBP1986923.1"/>
    </source>
</evidence>
<accession>A0A8T4GXU4</accession>
<dbReference type="PRINTS" id="PR00111">
    <property type="entry name" value="ABHYDROLASE"/>
</dbReference>
<sequence length="359" mass="38569">MNLRRALSFATLGIGAAAVTNAALRRDAGDLPPALDGMQRTYRWRGMNVAYTEAGDPDDPDLVLLHGLNAAGSSGEWRAVFDELAEEYHVIAPDLPGYGRSDRPPIRYSAALYEAFVESFLGEFGDAAGGSDAGDAADDGEGPAVLASSLSASYAVAAARHVDVSRFVLVCPTTSTGPGGGAWVRELVRTPLVGETLFNLVTSEPAIEYFNADHGYADPAGPEAEWAEYEWQTAHQENARFAPAAFLAGDLDSDLDLGGTLADLDVPTTIVWGRETELTPVEQGEELARAAGAELLVFDRAKLLPHVERADALLTYLLEGELPDDFSVIREYDPNEVEDEASEETDEEDEDEGDDEDEE</sequence>
<keyword evidence="4" id="KW-1185">Reference proteome</keyword>
<organism evidence="3 4">
    <name type="scientific">Halolamina salifodinae</name>
    <dbReference type="NCBI Taxonomy" id="1202767"/>
    <lineage>
        <taxon>Archaea</taxon>
        <taxon>Methanobacteriati</taxon>
        <taxon>Methanobacteriota</taxon>
        <taxon>Stenosarchaea group</taxon>
        <taxon>Halobacteria</taxon>
        <taxon>Halobacteriales</taxon>
        <taxon>Haloferacaceae</taxon>
    </lineage>
</organism>
<name>A0A8T4GXU4_9EURY</name>
<evidence type="ECO:0000256" key="1">
    <source>
        <dbReference type="SAM" id="MobiDB-lite"/>
    </source>
</evidence>
<dbReference type="EMBL" id="JAGGLC010000003">
    <property type="protein sequence ID" value="MBP1986923.1"/>
    <property type="molecule type" value="Genomic_DNA"/>
</dbReference>
<proteinExistence type="predicted"/>
<dbReference type="PANTHER" id="PTHR46438:SF2">
    <property type="entry name" value="ALPHA_BETA-HYDROLASES SUPERFAMILY PROTEIN"/>
    <property type="match status" value="1"/>
</dbReference>
<dbReference type="SUPFAM" id="SSF53474">
    <property type="entry name" value="alpha/beta-Hydrolases"/>
    <property type="match status" value="1"/>
</dbReference>
<dbReference type="Pfam" id="PF12697">
    <property type="entry name" value="Abhydrolase_6"/>
    <property type="match status" value="1"/>
</dbReference>
<dbReference type="PANTHER" id="PTHR46438">
    <property type="entry name" value="ALPHA/BETA-HYDROLASES SUPERFAMILY PROTEIN"/>
    <property type="match status" value="1"/>
</dbReference>
<feature type="region of interest" description="Disordered" evidence="1">
    <location>
        <begin position="328"/>
        <end position="359"/>
    </location>
</feature>
<protein>
    <submittedName>
        <fullName evidence="3">Pimeloyl-ACP methyl ester carboxylesterase</fullName>
    </submittedName>
</protein>
<dbReference type="InterPro" id="IPR000073">
    <property type="entry name" value="AB_hydrolase_1"/>
</dbReference>
<dbReference type="AlphaFoldDB" id="A0A8T4GXU4"/>
<gene>
    <name evidence="3" type="ORF">J2753_001421</name>
</gene>
<dbReference type="OrthoDB" id="194600at2157"/>
<dbReference type="RefSeq" id="WP_209491217.1">
    <property type="nucleotide sequence ID" value="NZ_JAGGLC010000003.1"/>
</dbReference>